<proteinExistence type="predicted"/>
<reference evidence="1 2" key="1">
    <citation type="submission" date="2018-11" db="EMBL/GenBank/DDBJ databases">
        <authorList>
            <consortium name="Pathogen Informatics"/>
        </authorList>
    </citation>
    <scope>NUCLEOTIDE SEQUENCE [LARGE SCALE GENOMIC DNA]</scope>
</reference>
<sequence length="70" mass="7941">MLEIDLHDEGTVRQLIRCKNLRRKQTAANRLLYELRGLIVQVRPTTYALHFSYEQVSPRVADSGSVAGDA</sequence>
<organism evidence="1 2">
    <name type="scientific">Cylicostephanus goldi</name>
    <name type="common">Nematode worm</name>
    <dbReference type="NCBI Taxonomy" id="71465"/>
    <lineage>
        <taxon>Eukaryota</taxon>
        <taxon>Metazoa</taxon>
        <taxon>Ecdysozoa</taxon>
        <taxon>Nematoda</taxon>
        <taxon>Chromadorea</taxon>
        <taxon>Rhabditida</taxon>
        <taxon>Rhabditina</taxon>
        <taxon>Rhabditomorpha</taxon>
        <taxon>Strongyloidea</taxon>
        <taxon>Strongylidae</taxon>
        <taxon>Cylicostephanus</taxon>
    </lineage>
</organism>
<name>A0A3P6ST02_CYLGO</name>
<dbReference type="OrthoDB" id="10040378at2759"/>
<gene>
    <name evidence="1" type="ORF">CGOC_LOCUS7439</name>
</gene>
<evidence type="ECO:0000313" key="1">
    <source>
        <dbReference type="EMBL" id="VDK78306.1"/>
    </source>
</evidence>
<dbReference type="AlphaFoldDB" id="A0A3P6ST02"/>
<dbReference type="EMBL" id="UYRV01025883">
    <property type="protein sequence ID" value="VDK78306.1"/>
    <property type="molecule type" value="Genomic_DNA"/>
</dbReference>
<keyword evidence="2" id="KW-1185">Reference proteome</keyword>
<evidence type="ECO:0000313" key="2">
    <source>
        <dbReference type="Proteomes" id="UP000271889"/>
    </source>
</evidence>
<dbReference type="Proteomes" id="UP000271889">
    <property type="component" value="Unassembled WGS sequence"/>
</dbReference>
<accession>A0A3P6ST02</accession>
<protein>
    <submittedName>
        <fullName evidence="1">Uncharacterized protein</fullName>
    </submittedName>
</protein>